<keyword evidence="2 6" id="KW-0689">Ribosomal protein</keyword>
<dbReference type="InterPro" id="IPR047863">
    <property type="entry name" value="Ribosomal_uS8_CS"/>
</dbReference>
<evidence type="ECO:0000256" key="3">
    <source>
        <dbReference type="ARBA" id="ARBA00023274"/>
    </source>
</evidence>
<evidence type="ECO:0000256" key="4">
    <source>
        <dbReference type="ARBA" id="ARBA00035258"/>
    </source>
</evidence>
<evidence type="ECO:0000256" key="7">
    <source>
        <dbReference type="RuleBase" id="RU003660"/>
    </source>
</evidence>
<keyword evidence="6" id="KW-0699">rRNA-binding</keyword>
<dbReference type="NCBIfam" id="NF001109">
    <property type="entry name" value="PRK00136.1"/>
    <property type="match status" value="1"/>
</dbReference>
<evidence type="ECO:0000313" key="9">
    <source>
        <dbReference type="Proteomes" id="UP001225316"/>
    </source>
</evidence>
<sequence>MAVHDTIGDFLTTIRNASRAHKESCTTQHSKMRAAIASILKAEGYIHDFSEGQNEKGFKTLTLKLKFAGKTPAITDIQRQSTPGRRLYYGCTEIPRVLEGMGVAILTTSKGVMRARDARAAGVGGEFVCKVW</sequence>
<dbReference type="EMBL" id="JARXHW010000001">
    <property type="protein sequence ID" value="MDQ8206062.1"/>
    <property type="molecule type" value="Genomic_DNA"/>
</dbReference>
<comment type="caution">
    <text evidence="8">The sequence shown here is derived from an EMBL/GenBank/DDBJ whole genome shotgun (WGS) entry which is preliminary data.</text>
</comment>
<dbReference type="PANTHER" id="PTHR11758">
    <property type="entry name" value="40S RIBOSOMAL PROTEIN S15A"/>
    <property type="match status" value="1"/>
</dbReference>
<dbReference type="PROSITE" id="PS00053">
    <property type="entry name" value="RIBOSOMAL_S8"/>
    <property type="match status" value="1"/>
</dbReference>
<dbReference type="Gene3D" id="3.30.1490.10">
    <property type="match status" value="1"/>
</dbReference>
<dbReference type="InterPro" id="IPR035987">
    <property type="entry name" value="Ribosomal_uS8_sf"/>
</dbReference>
<evidence type="ECO:0000256" key="1">
    <source>
        <dbReference type="ARBA" id="ARBA00006471"/>
    </source>
</evidence>
<dbReference type="RefSeq" id="WP_308948048.1">
    <property type="nucleotide sequence ID" value="NZ_JARXHW010000001.1"/>
</dbReference>
<dbReference type="Gene3D" id="3.30.1370.30">
    <property type="match status" value="1"/>
</dbReference>
<dbReference type="InterPro" id="IPR000630">
    <property type="entry name" value="Ribosomal_uS8"/>
</dbReference>
<comment type="similarity">
    <text evidence="1 6 7">Belongs to the universal ribosomal protein uS8 family.</text>
</comment>
<dbReference type="Proteomes" id="UP001225316">
    <property type="component" value="Unassembled WGS sequence"/>
</dbReference>
<evidence type="ECO:0000256" key="2">
    <source>
        <dbReference type="ARBA" id="ARBA00022980"/>
    </source>
</evidence>
<name>A0ABU1ASV3_9BACT</name>
<keyword evidence="9" id="KW-1185">Reference proteome</keyword>
<comment type="subunit">
    <text evidence="5 6">Part of the 30S ribosomal subunit. Contacts proteins S5 and S12.</text>
</comment>
<comment type="function">
    <text evidence="6">One of the primary rRNA binding proteins, it binds directly to 16S rRNA central domain where it helps coordinate assembly of the platform of the 30S subunit.</text>
</comment>
<evidence type="ECO:0000313" key="8">
    <source>
        <dbReference type="EMBL" id="MDQ8206062.1"/>
    </source>
</evidence>
<organism evidence="8 9">
    <name type="scientific">Thalassobacterium maritimum</name>
    <dbReference type="NCBI Taxonomy" id="3041265"/>
    <lineage>
        <taxon>Bacteria</taxon>
        <taxon>Pseudomonadati</taxon>
        <taxon>Verrucomicrobiota</taxon>
        <taxon>Opitutia</taxon>
        <taxon>Puniceicoccales</taxon>
        <taxon>Coraliomargaritaceae</taxon>
        <taxon>Thalassobacterium</taxon>
    </lineage>
</organism>
<dbReference type="GO" id="GO:0005840">
    <property type="term" value="C:ribosome"/>
    <property type="evidence" value="ECO:0007669"/>
    <property type="project" value="UniProtKB-KW"/>
</dbReference>
<keyword evidence="3 6" id="KW-0687">Ribonucleoprotein</keyword>
<proteinExistence type="inferred from homology"/>
<dbReference type="HAMAP" id="MF_01302_B">
    <property type="entry name" value="Ribosomal_uS8_B"/>
    <property type="match status" value="1"/>
</dbReference>
<accession>A0ABU1ASV3</accession>
<dbReference type="Pfam" id="PF00410">
    <property type="entry name" value="Ribosomal_S8"/>
    <property type="match status" value="1"/>
</dbReference>
<reference evidence="8 9" key="1">
    <citation type="submission" date="2023-04" db="EMBL/GenBank/DDBJ databases">
        <title>A novel bacteria isolated from coastal sediment.</title>
        <authorList>
            <person name="Liu X.-J."/>
            <person name="Du Z.-J."/>
        </authorList>
    </citation>
    <scope>NUCLEOTIDE SEQUENCE [LARGE SCALE GENOMIC DNA]</scope>
    <source>
        <strain evidence="8 9">SDUM461003</strain>
    </source>
</reference>
<evidence type="ECO:0000256" key="6">
    <source>
        <dbReference type="HAMAP-Rule" id="MF_01302"/>
    </source>
</evidence>
<keyword evidence="6" id="KW-0694">RNA-binding</keyword>
<evidence type="ECO:0000256" key="5">
    <source>
        <dbReference type="ARBA" id="ARBA00046740"/>
    </source>
</evidence>
<gene>
    <name evidence="6 8" type="primary">rpsH</name>
    <name evidence="8" type="ORF">QEH52_00955</name>
</gene>
<dbReference type="SUPFAM" id="SSF56047">
    <property type="entry name" value="Ribosomal protein S8"/>
    <property type="match status" value="1"/>
</dbReference>
<protein>
    <recommendedName>
        <fullName evidence="4 6">Small ribosomal subunit protein uS8</fullName>
    </recommendedName>
</protein>